<dbReference type="HOGENOM" id="CLU_1591748_0_0_11"/>
<feature type="compositionally biased region" description="Low complexity" evidence="1">
    <location>
        <begin position="23"/>
        <end position="64"/>
    </location>
</feature>
<accession>A0A097IJR4</accession>
<evidence type="ECO:0000256" key="2">
    <source>
        <dbReference type="SAM" id="SignalP"/>
    </source>
</evidence>
<reference evidence="3 4" key="1">
    <citation type="submission" date="2013-09" db="EMBL/GenBank/DDBJ databases">
        <title>Complete genome sequence of Corynebacterium doosanense CAU 212(T) (=DSM 45436(T)), isolated from activated sludge.</title>
        <authorList>
            <person name="Schaffert L."/>
            <person name="Albersmeier A."/>
            <person name="Kalinowski J."/>
            <person name="Ruckert C."/>
        </authorList>
    </citation>
    <scope>NUCLEOTIDE SEQUENCE [LARGE SCALE GENOMIC DNA]</scope>
    <source>
        <strain evidence="3 4">CAU 212</strain>
    </source>
</reference>
<dbReference type="PROSITE" id="PS51257">
    <property type="entry name" value="PROKAR_LIPOPROTEIN"/>
    <property type="match status" value="1"/>
</dbReference>
<feature type="chain" id="PRO_5001931001" evidence="2">
    <location>
        <begin position="21"/>
        <end position="167"/>
    </location>
</feature>
<feature type="signal peptide" evidence="2">
    <location>
        <begin position="1"/>
        <end position="20"/>
    </location>
</feature>
<keyword evidence="2" id="KW-0732">Signal</keyword>
<evidence type="ECO:0000256" key="1">
    <source>
        <dbReference type="SAM" id="MobiDB-lite"/>
    </source>
</evidence>
<feature type="region of interest" description="Disordered" evidence="1">
    <location>
        <begin position="20"/>
        <end position="64"/>
    </location>
</feature>
<dbReference type="EMBL" id="CP006764">
    <property type="protein sequence ID" value="AIT62343.1"/>
    <property type="molecule type" value="Genomic_DNA"/>
</dbReference>
<organism evidence="3 4">
    <name type="scientific">Corynebacterium doosanense CAU 212 = DSM 45436</name>
    <dbReference type="NCBI Taxonomy" id="558173"/>
    <lineage>
        <taxon>Bacteria</taxon>
        <taxon>Bacillati</taxon>
        <taxon>Actinomycetota</taxon>
        <taxon>Actinomycetes</taxon>
        <taxon>Mycobacteriales</taxon>
        <taxon>Corynebacteriaceae</taxon>
        <taxon>Corynebacterium</taxon>
    </lineage>
</organism>
<gene>
    <name evidence="3" type="ORF">CDOO_12130</name>
</gene>
<proteinExistence type="predicted"/>
<name>A0A097IJR4_9CORY</name>
<dbReference type="RefSeq" id="WP_018022140.1">
    <property type="nucleotide sequence ID" value="NZ_AQUX01000005.1"/>
</dbReference>
<dbReference type="AlphaFoldDB" id="A0A097IJR4"/>
<sequence>MRVQLFPVLVLPALALTACASGSDSPAPETTTTETTVAEQSSASSETAPPSSSSASSSSSAPAADSVVFEDGGVRFTANSQEFGSNGEDTLEVSWEIMNPQGECAPIYTIMGPGDLLLSLDPAVNGCSGSDTELFSPIAEMPAGTYEVTVVDAAGGVNGTFPVTYAP</sequence>
<evidence type="ECO:0000313" key="4">
    <source>
        <dbReference type="Proteomes" id="UP000029914"/>
    </source>
</evidence>
<evidence type="ECO:0000313" key="3">
    <source>
        <dbReference type="EMBL" id="AIT62343.1"/>
    </source>
</evidence>
<protein>
    <submittedName>
        <fullName evidence="3">Uncharacterized protein</fullName>
    </submittedName>
</protein>
<dbReference type="KEGG" id="cdo:CDOO_12130"/>
<dbReference type="Proteomes" id="UP000029914">
    <property type="component" value="Chromosome"/>
</dbReference>
<keyword evidence="4" id="KW-1185">Reference proteome</keyword>